<dbReference type="PANTHER" id="PTHR42834">
    <property type="entry name" value="ENDONUCLEASE/EXONUCLEASE/PHOSPHATASE FAMILY PROTEIN (AFU_ORTHOLOGUE AFUA_3G09210)"/>
    <property type="match status" value="1"/>
</dbReference>
<dbReference type="Pfam" id="PF03372">
    <property type="entry name" value="Exo_endo_phos"/>
    <property type="match status" value="1"/>
</dbReference>
<dbReference type="InterPro" id="IPR005135">
    <property type="entry name" value="Endo/exonuclease/phosphatase"/>
</dbReference>
<dbReference type="AlphaFoldDB" id="A0A9J7BQR2"/>
<keyword evidence="2" id="KW-0378">Hydrolase</keyword>
<dbReference type="RefSeq" id="WP_260794669.1">
    <property type="nucleotide sequence ID" value="NZ_CP093313.1"/>
</dbReference>
<feature type="domain" description="Endonuclease/exonuclease/phosphatase" evidence="1">
    <location>
        <begin position="129"/>
        <end position="369"/>
    </location>
</feature>
<dbReference type="KEGG" id="orp:MOP44_04230"/>
<dbReference type="InterPro" id="IPR036691">
    <property type="entry name" value="Endo/exonu/phosph_ase_sf"/>
</dbReference>
<reference evidence="2" key="1">
    <citation type="submission" date="2021-04" db="EMBL/GenBank/DDBJ databases">
        <title>Phylogenetic analysis of Acidobacteriaceae.</title>
        <authorList>
            <person name="Qiu L."/>
            <person name="Zhang Q."/>
        </authorList>
    </citation>
    <scope>NUCLEOTIDE SEQUENCE</scope>
    <source>
        <strain evidence="2">DSM 25168</strain>
    </source>
</reference>
<gene>
    <name evidence="2" type="ORF">MOP44_04230</name>
</gene>
<name>A0A9J7BQR2_9BACT</name>
<evidence type="ECO:0000313" key="2">
    <source>
        <dbReference type="EMBL" id="UWZ85155.1"/>
    </source>
</evidence>
<accession>A0A9J7BQR2</accession>
<dbReference type="Gene3D" id="3.60.10.10">
    <property type="entry name" value="Endonuclease/exonuclease/phosphatase"/>
    <property type="match status" value="1"/>
</dbReference>
<organism evidence="2 3">
    <name type="scientific">Occallatibacter riparius</name>
    <dbReference type="NCBI Taxonomy" id="1002689"/>
    <lineage>
        <taxon>Bacteria</taxon>
        <taxon>Pseudomonadati</taxon>
        <taxon>Acidobacteriota</taxon>
        <taxon>Terriglobia</taxon>
        <taxon>Terriglobales</taxon>
        <taxon>Acidobacteriaceae</taxon>
        <taxon>Occallatibacter</taxon>
    </lineage>
</organism>
<dbReference type="Proteomes" id="UP001059380">
    <property type="component" value="Chromosome"/>
</dbReference>
<dbReference type="EMBL" id="CP093313">
    <property type="protein sequence ID" value="UWZ85155.1"/>
    <property type="molecule type" value="Genomic_DNA"/>
</dbReference>
<proteinExistence type="predicted"/>
<keyword evidence="2" id="KW-0540">Nuclease</keyword>
<evidence type="ECO:0000259" key="1">
    <source>
        <dbReference type="Pfam" id="PF03372"/>
    </source>
</evidence>
<evidence type="ECO:0000313" key="3">
    <source>
        <dbReference type="Proteomes" id="UP001059380"/>
    </source>
</evidence>
<dbReference type="SUPFAM" id="SSF56219">
    <property type="entry name" value="DNase I-like"/>
    <property type="match status" value="1"/>
</dbReference>
<keyword evidence="3" id="KW-1185">Reference proteome</keyword>
<protein>
    <submittedName>
        <fullName evidence="2">Endonuclease/exonuclease/phosphatase family protein</fullName>
    </submittedName>
</protein>
<dbReference type="PANTHER" id="PTHR42834:SF1">
    <property type="entry name" value="ENDONUCLEASE_EXONUCLEASE_PHOSPHATASE FAMILY PROTEIN (AFU_ORTHOLOGUE AFUA_3G09210)"/>
    <property type="match status" value="1"/>
</dbReference>
<sequence>MICSSSRALGACFSHANLIPKEGTMRLATFNAENLFDRPKAMNLSDRSLGDQILSDFAELNQLIEKDPYTPRVKEKILSLFHKQSRYIKLNEDHGRLLSGDKKTVIASGRSSWIGFFELIEGSVKEPAIDNTGRVVKELKGDVTCIIEVEDRAALCEFNKEVLNDRHFDHVMVVPGNDLRGINVGVLVREPQKIIHMVSHVDDKDEVGQIFSRDCMEYTIQCGEGGPKLLVLVNHFKAKDQHPASSDEKRMRQAKRVREIYEQRKTEFDYIAIMGDLNDSPDSDPLKPLLRDGSDLVDVWGRPGFNDGGYPGTYLNCTPKEKIDYILVSPQLAKKFKTGGVERRGIWAGNDGKKFHPFMNKAIEAASDHAGLWATFDFQPA</sequence>
<dbReference type="GO" id="GO:0004519">
    <property type="term" value="F:endonuclease activity"/>
    <property type="evidence" value="ECO:0007669"/>
    <property type="project" value="UniProtKB-KW"/>
</dbReference>
<keyword evidence="2" id="KW-0255">Endonuclease</keyword>